<dbReference type="RefSeq" id="WP_057941248.1">
    <property type="nucleotide sequence ID" value="NZ_CP011131.1"/>
</dbReference>
<dbReference type="PROSITE" id="PS50206">
    <property type="entry name" value="RHODANESE_3"/>
    <property type="match status" value="1"/>
</dbReference>
<evidence type="ECO:0000256" key="1">
    <source>
        <dbReference type="ARBA" id="ARBA00022737"/>
    </source>
</evidence>
<dbReference type="InterPro" id="IPR050708">
    <property type="entry name" value="T6SS_VgrG/RHS"/>
</dbReference>
<evidence type="ECO:0000313" key="6">
    <source>
        <dbReference type="EMBL" id="UNP29944.1"/>
    </source>
</evidence>
<dbReference type="NCBIfam" id="TIGR01643">
    <property type="entry name" value="YD_repeat_2x"/>
    <property type="match status" value="18"/>
</dbReference>
<feature type="region of interest" description="Disordered" evidence="2">
    <location>
        <begin position="3197"/>
        <end position="3224"/>
    </location>
</feature>
<dbReference type="EMBL" id="CP093547">
    <property type="protein sequence ID" value="UNP29944.1"/>
    <property type="molecule type" value="Genomic_DNA"/>
</dbReference>
<dbReference type="PANTHER" id="PTHR32305:SF15">
    <property type="entry name" value="PROTEIN RHSA-RELATED"/>
    <property type="match status" value="1"/>
</dbReference>
<accession>A0ABY3XBJ8</accession>
<keyword evidence="3" id="KW-0812">Transmembrane</keyword>
<dbReference type="InterPro" id="IPR001763">
    <property type="entry name" value="Rhodanese-like_dom"/>
</dbReference>
<keyword evidence="7" id="KW-1185">Reference proteome</keyword>
<dbReference type="Proteomes" id="UP000829194">
    <property type="component" value="Chromosome"/>
</dbReference>
<keyword evidence="3" id="KW-0472">Membrane</keyword>
<protein>
    <recommendedName>
        <fullName evidence="8">LysM domain-containing protein</fullName>
    </recommendedName>
</protein>
<feature type="transmembrane region" description="Helical" evidence="3">
    <location>
        <begin position="4247"/>
        <end position="4264"/>
    </location>
</feature>
<evidence type="ECO:0000259" key="5">
    <source>
        <dbReference type="PROSITE" id="PS51782"/>
    </source>
</evidence>
<dbReference type="Gene3D" id="3.90.176.10">
    <property type="entry name" value="Toxin ADP-ribosyltransferase, Chain A, domain 1"/>
    <property type="match status" value="1"/>
</dbReference>
<dbReference type="InterPro" id="IPR031325">
    <property type="entry name" value="RHS_repeat"/>
</dbReference>
<feature type="domain" description="Rhodanese" evidence="4">
    <location>
        <begin position="3521"/>
        <end position="3559"/>
    </location>
</feature>
<dbReference type="Pfam" id="PF25023">
    <property type="entry name" value="TEN_YD-shell"/>
    <property type="match status" value="3"/>
</dbReference>
<dbReference type="InterPro" id="IPR006530">
    <property type="entry name" value="YD"/>
</dbReference>
<evidence type="ECO:0000259" key="4">
    <source>
        <dbReference type="PROSITE" id="PS50206"/>
    </source>
</evidence>
<dbReference type="Gene3D" id="3.10.350.10">
    <property type="entry name" value="LysM domain"/>
    <property type="match status" value="1"/>
</dbReference>
<name>A0ABY3XBJ8_9GAMM</name>
<evidence type="ECO:0008006" key="8">
    <source>
        <dbReference type="Google" id="ProtNLM"/>
    </source>
</evidence>
<dbReference type="InterPro" id="IPR036779">
    <property type="entry name" value="LysM_dom_sf"/>
</dbReference>
<dbReference type="Gene3D" id="2.180.10.10">
    <property type="entry name" value="RHS repeat-associated core"/>
    <property type="match status" value="10"/>
</dbReference>
<dbReference type="CDD" id="cd00118">
    <property type="entry name" value="LysM"/>
    <property type="match status" value="1"/>
</dbReference>
<dbReference type="InterPro" id="IPR056823">
    <property type="entry name" value="TEN-like_YD-shell"/>
</dbReference>
<keyword evidence="1" id="KW-0677">Repeat</keyword>
<reference evidence="6 7" key="1">
    <citation type="submission" date="2022-03" db="EMBL/GenBank/DDBJ databases">
        <title>Complete genome sequence of Lysobacter capsici VKM B-2533 and Lysobacter gummosus 10.1.1, promising sources of lytic agents.</title>
        <authorList>
            <person name="Tarlachkov S.V."/>
            <person name="Kudryakova I.V."/>
            <person name="Afoshin A.S."/>
            <person name="Leontyevskaya E.A."/>
            <person name="Leontyevskaya N.V."/>
        </authorList>
    </citation>
    <scope>NUCLEOTIDE SEQUENCE [LARGE SCALE GENOMIC DNA]</scope>
    <source>
        <strain evidence="6 7">10.1.1</strain>
    </source>
</reference>
<sequence>MVAIVTGNGLGLQSSSALGLGGRGQVGSAGFGKSGEQVFVNAATGNLILRDRDQWLLGRGVDAELYRAYNSQAQLVGEAWRSGTSKQVNGLTGTVNTAGSTVTRTDWDGSRTTYAWDTARSLYVATSGAGTRDTLAWDGGTQRWTWTQGGSQLIERYDATKNGRLFESVDRDGNAVQYSYNAAGSLSQVATAAGETTILDYDGSNRLSKVRTVTQNGAGPQTSTAVRYSYDGSGRLSTVTLDLSPDDNSVSDGKVFTSTYAYDGSSARIASITQSDGAKVAFTYQLVGSDYRVASIAQTSDTGVLRTTTLSYDVANRRTTITDPLGQDTILSYDDQGRLLQTSSPAVAGVRQTQVFTYNADGQVATIRDGLNNEVKYTYDAAGNLIKQEDAIGTIVERTFGSDNQLLSETVSGPNTVTATTRYVYDAEQHLRFKISAEGRVTELRYNAAGQQTGLLTYSEGKYTGSDFSEAAVVSWVGANARIGERTDTAYDFRGNVSSVTRYGTLAADGSGVTDDKTIQSRYVYDEQGRLLQHYAGPIGNPDVEQFTYDGLGRVLSATAFNDSITLTQYDDAQRRTIVSFSNGLVRTSTYNHAGELIALAESGSGGTVLSQVRYHYDADGRLRMTEDALGAKTHVLYDEAGRRVAEIDSAGALTEYLYDANNQVIKTTRYANAVSAAGLASLIDGSGKPKQTTTVSGQTVALTLANAGVKPAVDAVNDRNEWRFYDSAGRLFKTVGADGALTEYTYDAASRLIRSRVYDIRVNMTTFRANPTSANAVSAFPSPPTDLITRYYYSADGLLIGVMDGTGGFTETKYDGAGRKVKTITYWQSANENLLDAGTLDQLRPTTSALDIHTYFNYDSRGLLISQIDGERYLTRYEYDAQGHVTQRIRGERVSEASLKGTRTLNGSFNARMETFGGFPQVKVWVDNALAATVTLDSATYKTYNFSANVARERNHDVRLEFIISTGSSVWINAAEFSGVSFDAGGHSNWTSPGSSTVQQYPSGEVAAYGDLLAVWSTPDPQSEWPVFPDSLDVTLPGVLEKTSFTYDTDGRLLSKTEFSSSGNVESRYAYDSQGNLIAENRADRKAQYRFDLQGRLTAQLSGEGVKALQALGANPTQSAVDAIWADWGVRYQYDTAGHRTAMIDALDRSTLFYYDAQGRLTHTVSAAGEVTEQRYNVFGEVSQSIVYALRLTSLSLGQMHGGQMSQSERDAIAALDNDKASRTTLSYAVTGLLSRTIDALGAYTDRTYTTFGAIDTVTRWSDFGRSQSKLIETDHNYDRAGREVNVIEDSAGSGNQLKLRTTNNYDAFGRVVTRYVQGADGALKNVVSKSYDRRGQVLNVKDRDSDTSNYFLSYDAFGNVLTRGEFTSPGVQTFTTYSYTAFNREIQVTTAEGVQTKTRYNEFGQVVELIDGRGNSTTYEYDLDGRLIRSTDPAGTVSTRYDQAGQVIETTDARGVKSTFEYDAVGRVLTRTFDPTGLAIKTKYEYDAKGQLVRITDPLGTVSETRYDLNGQKVAVVVDAGDGRLNLTTTFEYDALGQTVQTTEGAGTAAAVVTRYEYDKGGRRTATILDPNGLALTTRYTYDAADMVVASTDANGQVTRYVYDRNSELLLTIDATGAVQRRDIDRVLGRFLGVTQFAKPIDLTGLGLKVTLAEIQARLQPQTGVDRTTQQIFDADGRLRYAIDSQGYVTEFVYDASNNIVRTIAYAFAISSWTNITAQTVSGLLSEQTSVMHAKDRQTQTIYDAAGRAVFQIDAGRFVTRNKYDANGNLIERARFVTEYPAASATTLQLLDAWAAGQATNATAEEHWIYDAASRVIWQVDSGGRATRHTYDAAGNRRMSTLFLHLASESKRPSAYTMQGMAAWSALYGFEEARYTNQTTMWFYDAAGRNVLSYDASDRFTETGYDAVGRAISSSRYDRGWGASNPPVTLDTAVADLRVFLTSEGSTSKTTQYRYDAAGRLSDTIDAIGGVRHYQRDGLGQVIAEFAAWGTAEQVVTRRSYDAVGQLVEEASAADTAEASRKRFVYNAFGQVVASIDPRGVELAESDSAWALDQRYSLGYRNETGAALRAADLSAAQKTALLARYTSRSNYDVSGRLVESIDPHGGTVARDYDGFGNVIRVVDAMGRAGLFFYDALGRVTHQVDPEGYLTRTEYDFQGNASKVHRYFERIDYNFPAHGVPSTPAGAVATTQMEYDLAGRLVQVTDAQSHVETYAYDHYGFGKRTRFTNKLGGTTHYSYDRLGRLLSERLPVTAAARVGGAPDFVVNYYQYDAHDNLTRLSEGGESADSRDTYFSYDGLNRKVSTRVDVAVVWGETIAVEKIKYDTRGNMIEKIGANNARTVYYYDANNRQVGQVDSNGLLTLNEFDAAGNLIRTRAFENPVALPVGWALPSAPINPATGKPDQVRETRFSYDANGRRIGSRVMNVLYGGIGPDSSDPTKQTYHIDAGDIVETWTYDLGGRLVEHRDGNGNLTQTYYNALGQKRLEIDGEGYAVKWDRDAEGNVLTETRYAQRPATPAGNESAEQIIAGWPTDAENDRVTVYTYDKMGRRLSESRLNVDYGVVDTGTGGLTQIDNGTATTVYAYDAAGNLLKRTDANGSVFGWEYDKIGRNTAAILPGFVDYAGRYVTARTEYSYNGLNLVLKETRRGAGNDGDQVTSYVYGSGGRLLSKTNAMNYTTRFGYDVVGNMTSMSYLRTDSAGGQRTETVQLSFDENNREISRVTVGSDGTRSVERRTGYNLFGDVTGRGTGPSGWQEVAEYDRAGRMSKGNMDGGVTRLFAYDRNGNAVVKIESPSVDLSQAQWNLETIRSLAQEQKQGLFSTLTLYDKRNNAVQVIQAAMSAEGERLGLKPITVNPTRPGEIAVGVGGRIGGERQVPQMGEVNGSIVSQPSTTGVELSYNASGALRLGNSYNVEYMDVTVTVDVPDLTAIFGQYDLKVVAIPPPLGFPKEVYSLGTGTVSLNFNTQDAIDGEGSLLGRFFDRNPHRIGAYLQVYVVKKSTNEEILISKVSYTPVEVDGTVIQWPVYDEHRWNFAFANAGSDKYFTLLPQLIKETAQLPEGTQGGVVLPSEAVRTDISPQVYVRPMGSNGAFQTLPLSRTNDKVFVDPNGLVAGQAYEMLYVAEQNNGVLVRRERYQFVAGNGGGITRLPDNEGAYSAAFRANGVGNFIWTTDGLDMTTVRTRNGVVPSSAIVEYRRKGSQDPWAGTTALPSQPPSATPGSFRWNTSGMSGDYEVKLKLRDGDGVVIETIDGDVSIGAAPSVNLDFASNAAVITLTNLPPNASSLNLQVLDGSRVVASASNLSIVNGVLTPAWAIAPEILAEVGDGVRDYTLRLSLTDNLVVPPHVYDITGTIQVGPQRTNFKPVLKLDKHLFTLNLDPKQPEGQVLVLHYRPEGNIAAAFTEVVILRGADGKFRWDSLDLIKESTYEYFYDVFRTLADAQNPGAGQSLVRNTGYFWPDLDRPASEVRWEFGTIQPSANLIHRYQSYNAFGEIANETDGRGNATTLIYNTLGKMVRKTDPEAWITRANGFQERYATFIQYVYDLAGSVVAYRDANGNLTTQAWTYGAAKPTLIGEWHADGGSKRFQLDVFGNQRVVIDEVGRRTGYGYDLNNRLIWIERPKAENEAQIIDSYAYDELDRRIRHTSSQLGATTTDFDIEGEVNRVVTAAGRTTTYSATWDAQANNGRGAWRKVTVLANSKTSTDVVDVSGRKLSHVDFGGNTFVYDYNLAGLLARSGTTVYEYYGNGLIKRMADQVSGIQAYYEYDKNGNRTFEGFTTRGGDWAFQQSEATYDELNRLVKVIDPRYVIEYEYDAQGNRIHMKSVYHDGLNGAVSKQDYWYRYDNMNRFIVTMGQLGADNQTRGATANDESVKVWEGVGGDGVALGYDAANQRGMARYARDGHTERYSYDQRGYLTDTVIDDVLRARRVNDLAGRVGDYYEYDASGVLKTSTSRVWDNDSLLMQENDNLENKGTVTYRQADGTVDFTETYGEATTLKTTYTYEWFDSAKQSKIEVQPSNEDRPGWAAGFSLFEYDAQGRIKTARDVDGKRAFVYQTDGEGRILQRDELLGSEMNPDGTFTSGTQNRFHSYYLFDDRQVGNVGNDGIDRIDYAKELAQNEVKSGAQNDERHKRFTPVAGADFDENYLPINSLYPTAAPGSYIIKAGDTLQGIAAALWGDSAMWYLLADANGLAPNQPLIPNTVLTVPNKVTNIHNNASTFKPYDAGSAMGNTSPTVPEPPPPPAAKKGCGGFVQILAIIVAVVVTIYTAGAASGLMAGAGGSAFGFGAAMGVGLQAGAGYLALGAAVGSIASQGVLIAGGVQDKFSWKQVGLAAASAFVTAGVTNLGPVARVLDKLPAWGGAMATGAINSVASQGVNILAGEQKGFDWKGVAISAIGAGVSYGISQAVGRAQYGDQQWGDMLQDPAYMRSVTKADWGRTAVRGFTSNAIAGVVSAAARGNLSGGALAQMGLDVLGSTIGNSIAESAAARQQAEFDASVARSELGIQADMAAIGEANLAATSDYAMARMQANLDGGLQARSEQGRARGNARIERDFDRKWATAEARARAAAARMDAQAAENRLFNWLLDGKTLHSNYEYRPRSSALPGSARRSVPIEPLSAYEKRLLNGDMTALWDMGADRINALGDSIWNAYADTEFGSSEFGDRLMTTNRRRIPYWNTDAIKRSQLPYTMAVGDRAQPGTIADKYVGYQKAGINLLADFAQLGFDIAPTWQIGSFFGYGTPQVPHFTLSNQEVMGGSIFEIATVLLGEAAGLAKAGKAPGAARSSVRAVHVAEVGLSEAPNYVDLVANFTGRSPDDIGAYYADLGAKGADYERLIGNAVEKYGLTPDEGHVIFGYTTNLFYWDLNKAIRTGGTPQANALADLLKSGLRKMPPASDLEFRGFRVEPQGLADFDNVFKEGRTVTSDFWSTGPDIKEAYNGSRNVVIHTSRARNISDLAFGVHYNDKVGKTRYTSEAVILPGNRFEITGYDSNGRMILEEKR</sequence>
<evidence type="ECO:0000313" key="7">
    <source>
        <dbReference type="Proteomes" id="UP000829194"/>
    </source>
</evidence>
<dbReference type="PROSITE" id="PS51782">
    <property type="entry name" value="LYSM"/>
    <property type="match status" value="1"/>
</dbReference>
<dbReference type="PANTHER" id="PTHR32305">
    <property type="match status" value="1"/>
</dbReference>
<proteinExistence type="predicted"/>
<feature type="domain" description="LysM" evidence="5">
    <location>
        <begin position="4155"/>
        <end position="4202"/>
    </location>
</feature>
<keyword evidence="3" id="KW-1133">Transmembrane helix</keyword>
<dbReference type="InterPro" id="IPR018392">
    <property type="entry name" value="LysM"/>
</dbReference>
<evidence type="ECO:0000256" key="3">
    <source>
        <dbReference type="SAM" id="Phobius"/>
    </source>
</evidence>
<evidence type="ECO:0000256" key="2">
    <source>
        <dbReference type="SAM" id="MobiDB-lite"/>
    </source>
</evidence>
<dbReference type="Pfam" id="PF05593">
    <property type="entry name" value="RHS_repeat"/>
    <property type="match status" value="5"/>
</dbReference>
<organism evidence="6 7">
    <name type="scientific">Lysobacter gummosus</name>
    <dbReference type="NCBI Taxonomy" id="262324"/>
    <lineage>
        <taxon>Bacteria</taxon>
        <taxon>Pseudomonadati</taxon>
        <taxon>Pseudomonadota</taxon>
        <taxon>Gammaproteobacteria</taxon>
        <taxon>Lysobacterales</taxon>
        <taxon>Lysobacteraceae</taxon>
        <taxon>Lysobacter</taxon>
    </lineage>
</organism>
<gene>
    <name evidence="6" type="ORF">MOV92_01255</name>
</gene>